<dbReference type="GO" id="GO:0005778">
    <property type="term" value="C:peroxisomal membrane"/>
    <property type="evidence" value="ECO:0007669"/>
    <property type="project" value="TreeGrafter"/>
</dbReference>
<evidence type="ECO:0000313" key="9">
    <source>
        <dbReference type="Proteomes" id="UP000076871"/>
    </source>
</evidence>
<evidence type="ECO:0000256" key="1">
    <source>
        <dbReference type="ARBA" id="ARBA00004496"/>
    </source>
</evidence>
<organism evidence="8 9">
    <name type="scientific">Laetiporus sulphureus 93-53</name>
    <dbReference type="NCBI Taxonomy" id="1314785"/>
    <lineage>
        <taxon>Eukaryota</taxon>
        <taxon>Fungi</taxon>
        <taxon>Dikarya</taxon>
        <taxon>Basidiomycota</taxon>
        <taxon>Agaricomycotina</taxon>
        <taxon>Agaricomycetes</taxon>
        <taxon>Polyporales</taxon>
        <taxon>Laetiporus</taxon>
    </lineage>
</organism>
<dbReference type="FunCoup" id="A0A165GQI1">
    <property type="interactions" value="95"/>
</dbReference>
<comment type="subcellular location">
    <subcellularLocation>
        <location evidence="1">Cytoplasm</location>
    </subcellularLocation>
</comment>
<dbReference type="InterPro" id="IPR024111">
    <property type="entry name" value="PEX5/PEX5L"/>
</dbReference>
<dbReference type="InterPro" id="IPR011990">
    <property type="entry name" value="TPR-like_helical_dom_sf"/>
</dbReference>
<keyword evidence="9" id="KW-1185">Reference proteome</keyword>
<dbReference type="GO" id="GO:0005829">
    <property type="term" value="C:cytosol"/>
    <property type="evidence" value="ECO:0007669"/>
    <property type="project" value="TreeGrafter"/>
</dbReference>
<protein>
    <submittedName>
        <fullName evidence="8">Peroxisome targeting signal receptor</fullName>
    </submittedName>
</protein>
<evidence type="ECO:0000313" key="8">
    <source>
        <dbReference type="EMBL" id="KZT10666.1"/>
    </source>
</evidence>
<evidence type="ECO:0000256" key="5">
    <source>
        <dbReference type="ARBA" id="ARBA00022803"/>
    </source>
</evidence>
<feature type="repeat" description="TPR" evidence="6">
    <location>
        <begin position="536"/>
        <end position="569"/>
    </location>
</feature>
<keyword evidence="8" id="KW-0675">Receptor</keyword>
<dbReference type="Pfam" id="PF13432">
    <property type="entry name" value="TPR_16"/>
    <property type="match status" value="1"/>
</dbReference>
<gene>
    <name evidence="8" type="ORF">LAESUDRAFT_721027</name>
</gene>
<dbReference type="OrthoDB" id="10006023at2759"/>
<feature type="region of interest" description="Disordered" evidence="7">
    <location>
        <begin position="26"/>
        <end position="57"/>
    </location>
</feature>
<evidence type="ECO:0000256" key="3">
    <source>
        <dbReference type="ARBA" id="ARBA00022490"/>
    </source>
</evidence>
<dbReference type="RefSeq" id="XP_040768406.1">
    <property type="nucleotide sequence ID" value="XM_040907940.1"/>
</dbReference>
<dbReference type="GeneID" id="63824969"/>
<dbReference type="GO" id="GO:0016560">
    <property type="term" value="P:protein import into peroxisome matrix, docking"/>
    <property type="evidence" value="ECO:0007669"/>
    <property type="project" value="TreeGrafter"/>
</dbReference>
<proteinExistence type="inferred from homology"/>
<dbReference type="GO" id="GO:0005052">
    <property type="term" value="F:peroxisome matrix targeting signal-1 binding"/>
    <property type="evidence" value="ECO:0007669"/>
    <property type="project" value="TreeGrafter"/>
</dbReference>
<dbReference type="PANTHER" id="PTHR10130:SF9">
    <property type="entry name" value="PEROXISOMAL TARGETING SIGNAL RECEPTOR"/>
    <property type="match status" value="1"/>
</dbReference>
<dbReference type="EMBL" id="KV427608">
    <property type="protein sequence ID" value="KZT10666.1"/>
    <property type="molecule type" value="Genomic_DNA"/>
</dbReference>
<comment type="similarity">
    <text evidence="2">Belongs to the peroxisomal targeting signal receptor family.</text>
</comment>
<dbReference type="SMART" id="SM00028">
    <property type="entry name" value="TPR"/>
    <property type="match status" value="4"/>
</dbReference>
<dbReference type="InParanoid" id="A0A165GQI1"/>
<name>A0A165GQI1_9APHY</name>
<feature type="region of interest" description="Disordered" evidence="7">
    <location>
        <begin position="229"/>
        <end position="255"/>
    </location>
</feature>
<sequence length="647" mass="71432">MSLQGLISGSECAVPFNPLSQVLKHTEGDRSVQQDRIAGPSSARLHHLPSTSSAPGDERDLALARQFFDGNATSSGPGPAFALAHYPPPQMGRPMEVSVPRMGGDLNKAWEDVGAMQFAHEHASRDAPSLSQNFAWTTEFSSDPSEAAQRSVAQRPDYAQSPYVQSSLYRGALGSGMMYGSNLSAYGAPLQSIASGKGKGKEIDMEAAFKQAFESFTIEESGRIVEEKDDVSTAAVEGAQASELRQSEEQEALQHETDFQKVWDSLQHSELPPPQDDMAKWEAQFNQLMSAQREDGEYEHDYGKSMQQAWEDGLGGFDSVQDGSMQFTEDGLPILDPYVFEKDNKYMLRNSPNQSNLQAAKALLDQNGSLSEVALLLEAAIQQGELGNGGYEAWVLLGEVRSMDEREDAAIRALAEGVRRAEETDKHGEGMLSLAIAYTNESLERASHTMLLRWLHDRFPTHPIPDEAWKSLSESSWHSHERVTEAYLSLAREQYSRGEMDADVQVALGVLFYTSNDFDRAKDCFEAALVVRPKDYLLWNRLGSSLSNGNKPEEALGAYREALQLRPTYTRAIYNVGVACLNIGAHKEAAEHLLSALAMQDMSAGAKSDQLWYTLRRVFLAMGRHDLADMAKSTADVDAFRKEGFDF</sequence>
<evidence type="ECO:0000256" key="7">
    <source>
        <dbReference type="SAM" id="MobiDB-lite"/>
    </source>
</evidence>
<dbReference type="STRING" id="1314785.A0A165GQI1"/>
<evidence type="ECO:0000256" key="4">
    <source>
        <dbReference type="ARBA" id="ARBA00022737"/>
    </source>
</evidence>
<keyword evidence="5 6" id="KW-0802">TPR repeat</keyword>
<dbReference type="PROSITE" id="PS50005">
    <property type="entry name" value="TPR"/>
    <property type="match status" value="2"/>
</dbReference>
<keyword evidence="4" id="KW-0677">Repeat</keyword>
<keyword evidence="3" id="KW-0963">Cytoplasm</keyword>
<evidence type="ECO:0000256" key="2">
    <source>
        <dbReference type="ARBA" id="ARBA00005348"/>
    </source>
</evidence>
<feature type="compositionally biased region" description="Basic and acidic residues" evidence="7">
    <location>
        <begin position="245"/>
        <end position="255"/>
    </location>
</feature>
<reference evidence="8 9" key="1">
    <citation type="journal article" date="2016" name="Mol. Biol. Evol.">
        <title>Comparative Genomics of Early-Diverging Mushroom-Forming Fungi Provides Insights into the Origins of Lignocellulose Decay Capabilities.</title>
        <authorList>
            <person name="Nagy L.G."/>
            <person name="Riley R."/>
            <person name="Tritt A."/>
            <person name="Adam C."/>
            <person name="Daum C."/>
            <person name="Floudas D."/>
            <person name="Sun H."/>
            <person name="Yadav J.S."/>
            <person name="Pangilinan J."/>
            <person name="Larsson K.H."/>
            <person name="Matsuura K."/>
            <person name="Barry K."/>
            <person name="Labutti K."/>
            <person name="Kuo R."/>
            <person name="Ohm R.A."/>
            <person name="Bhattacharya S.S."/>
            <person name="Shirouzu T."/>
            <person name="Yoshinaga Y."/>
            <person name="Martin F.M."/>
            <person name="Grigoriev I.V."/>
            <person name="Hibbett D.S."/>
        </authorList>
    </citation>
    <scope>NUCLEOTIDE SEQUENCE [LARGE SCALE GENOMIC DNA]</scope>
    <source>
        <strain evidence="8 9">93-53</strain>
    </source>
</reference>
<evidence type="ECO:0000256" key="6">
    <source>
        <dbReference type="PROSITE-ProRule" id="PRU00339"/>
    </source>
</evidence>
<dbReference type="Proteomes" id="UP000076871">
    <property type="component" value="Unassembled WGS sequence"/>
</dbReference>
<dbReference type="Gene3D" id="1.25.40.10">
    <property type="entry name" value="Tetratricopeptide repeat domain"/>
    <property type="match status" value="1"/>
</dbReference>
<accession>A0A165GQI1</accession>
<dbReference type="SUPFAM" id="SSF48452">
    <property type="entry name" value="TPR-like"/>
    <property type="match status" value="1"/>
</dbReference>
<feature type="repeat" description="TPR" evidence="6">
    <location>
        <begin position="502"/>
        <end position="535"/>
    </location>
</feature>
<dbReference type="PANTHER" id="PTHR10130">
    <property type="entry name" value="PEROXISOMAL TARGETING SIGNAL 1 RECEPTOR PEX5"/>
    <property type="match status" value="1"/>
</dbReference>
<dbReference type="AlphaFoldDB" id="A0A165GQI1"/>
<dbReference type="InterPro" id="IPR019734">
    <property type="entry name" value="TPR_rpt"/>
</dbReference>